<dbReference type="Pfam" id="PF01425">
    <property type="entry name" value="Amidase"/>
    <property type="match status" value="1"/>
</dbReference>
<dbReference type="Gene3D" id="1.10.20.60">
    <property type="entry name" value="Glu-tRNAGln amidotransferase C subunit, N-terminal domain"/>
    <property type="match status" value="1"/>
</dbReference>
<dbReference type="NCBIfam" id="NF005565">
    <property type="entry name" value="PRK07235.1"/>
    <property type="match status" value="1"/>
</dbReference>
<organism evidence="3 4">
    <name type="scientific">Salinirubellus salinus</name>
    <dbReference type="NCBI Taxonomy" id="1364945"/>
    <lineage>
        <taxon>Archaea</taxon>
        <taxon>Methanobacteriati</taxon>
        <taxon>Methanobacteriota</taxon>
        <taxon>Stenosarchaea group</taxon>
        <taxon>Halobacteria</taxon>
        <taxon>Halobacteriales</taxon>
        <taxon>Natronomonadaceae</taxon>
        <taxon>Salinirubellus</taxon>
    </lineage>
</organism>
<evidence type="ECO:0000256" key="1">
    <source>
        <dbReference type="SAM" id="MobiDB-lite"/>
    </source>
</evidence>
<dbReference type="RefSeq" id="WP_260593485.1">
    <property type="nucleotide sequence ID" value="NZ_CP104003.1"/>
</dbReference>
<name>A0A9E7U4L8_9EURY</name>
<dbReference type="EC" id="3.5.1.4" evidence="3"/>
<evidence type="ECO:0000313" key="4">
    <source>
        <dbReference type="Proteomes" id="UP001057580"/>
    </source>
</evidence>
<accession>A0A9E7U4L8</accession>
<sequence>MSTPRELRPPTADELHAAAAVHHLDLSADEVETFSEFVADTVETYAAIDRLRPSDRGASPEREYRRPTPDEDPLNAFVSVCEVQGADDGPLAGYSVGLKDNVALAGVEMTCGASLFEGYVPSTDATVVERLLDAGATVAGKLNMEAMAFGGSGGLSDFGPVRNPHDPAYLSGGSSSGCAAAVVSGAVDVAIGTDAGGSIRRPAAWCGCVGLKPTFGLVPYTGIVGQAYTVDHAGPMARTVRDCALVLDVVAGADGRDPRQCAVEVGAYAAAVETATPDDVTVAVVEEGFGQNSDGVAVDAAIRDSLAGFAAAGATVGDCSVPLHEDAGAIWTAINLEEMTAMVRAEGVGHFVTGSFDAEYAAAFAEARRGRADEFPPTLKLTLVTGQYLADAYRGQYYVAGKNLRRRLVDAYDTALADADVLAMPTISELPYRVREGLSDAEQIDRALGLLQNRAPFNASGHPVVSVPAGAVDGFPVGVSFVGRRGDDETVLRVAAAFERTVES</sequence>
<evidence type="ECO:0000313" key="3">
    <source>
        <dbReference type="EMBL" id="UWM54465.1"/>
    </source>
</evidence>
<dbReference type="AlphaFoldDB" id="A0A9E7U4L8"/>
<dbReference type="InterPro" id="IPR000120">
    <property type="entry name" value="Amidase"/>
</dbReference>
<dbReference type="Proteomes" id="UP001057580">
    <property type="component" value="Chromosome"/>
</dbReference>
<dbReference type="GeneID" id="74944833"/>
<feature type="region of interest" description="Disordered" evidence="1">
    <location>
        <begin position="50"/>
        <end position="73"/>
    </location>
</feature>
<dbReference type="GO" id="GO:0004040">
    <property type="term" value="F:amidase activity"/>
    <property type="evidence" value="ECO:0007669"/>
    <property type="project" value="UniProtKB-EC"/>
</dbReference>
<dbReference type="PANTHER" id="PTHR11895">
    <property type="entry name" value="TRANSAMIDASE"/>
    <property type="match status" value="1"/>
</dbReference>
<dbReference type="SUPFAM" id="SSF75304">
    <property type="entry name" value="Amidase signature (AS) enzymes"/>
    <property type="match status" value="1"/>
</dbReference>
<dbReference type="PANTHER" id="PTHR11895:SF170">
    <property type="entry name" value="AMIDASE"/>
    <property type="match status" value="1"/>
</dbReference>
<dbReference type="EMBL" id="CP104003">
    <property type="protein sequence ID" value="UWM54465.1"/>
    <property type="molecule type" value="Genomic_DNA"/>
</dbReference>
<dbReference type="KEGG" id="ssai:N0B31_20385"/>
<dbReference type="InterPro" id="IPR023631">
    <property type="entry name" value="Amidase_dom"/>
</dbReference>
<dbReference type="InterPro" id="IPR036928">
    <property type="entry name" value="AS_sf"/>
</dbReference>
<keyword evidence="4" id="KW-1185">Reference proteome</keyword>
<feature type="domain" description="Amidase" evidence="2">
    <location>
        <begin position="85"/>
        <end position="492"/>
    </location>
</feature>
<keyword evidence="3" id="KW-0378">Hydrolase</keyword>
<feature type="compositionally biased region" description="Basic and acidic residues" evidence="1">
    <location>
        <begin position="50"/>
        <end position="69"/>
    </location>
</feature>
<dbReference type="Gene3D" id="3.90.1300.10">
    <property type="entry name" value="Amidase signature (AS) domain"/>
    <property type="match status" value="1"/>
</dbReference>
<reference evidence="3" key="1">
    <citation type="submission" date="2022-09" db="EMBL/GenBank/DDBJ databases">
        <title>Diverse halophilic archaea isolated from saline environments.</title>
        <authorList>
            <person name="Cui H.-L."/>
        </authorList>
    </citation>
    <scope>NUCLEOTIDE SEQUENCE</scope>
    <source>
        <strain evidence="3">ZS-35-S2</strain>
    </source>
</reference>
<protein>
    <submittedName>
        <fullName evidence="3">Amidase</fullName>
        <ecNumber evidence="3">3.5.1.4</ecNumber>
    </submittedName>
</protein>
<evidence type="ECO:0000259" key="2">
    <source>
        <dbReference type="Pfam" id="PF01425"/>
    </source>
</evidence>
<proteinExistence type="predicted"/>
<gene>
    <name evidence="3" type="ORF">N0B31_20385</name>
</gene>